<name>A0A0S2K2Q3_9GAMM</name>
<evidence type="ECO:0000256" key="6">
    <source>
        <dbReference type="ARBA" id="ARBA00022801"/>
    </source>
</evidence>
<keyword evidence="9 10" id="KW-0472">Membrane</keyword>
<dbReference type="PATRIC" id="fig|161398.10.peg.1877"/>
<comment type="subcellular location">
    <subcellularLocation>
        <location evidence="1">Cell membrane</location>
    </subcellularLocation>
</comment>
<evidence type="ECO:0000256" key="1">
    <source>
        <dbReference type="ARBA" id="ARBA00004236"/>
    </source>
</evidence>
<feature type="transmembrane region" description="Helical" evidence="10">
    <location>
        <begin position="7"/>
        <end position="29"/>
    </location>
</feature>
<dbReference type="STRING" id="161398.PP2015_1849"/>
<evidence type="ECO:0000313" key="14">
    <source>
        <dbReference type="Proteomes" id="UP000061457"/>
    </source>
</evidence>
<dbReference type="Gene3D" id="3.90.226.10">
    <property type="entry name" value="2-enoyl-CoA Hydratase, Chain A, domain 1"/>
    <property type="match status" value="1"/>
</dbReference>
<dbReference type="Proteomes" id="UP000061457">
    <property type="component" value="Chromosome I"/>
</dbReference>
<evidence type="ECO:0000256" key="4">
    <source>
        <dbReference type="ARBA" id="ARBA00022670"/>
    </source>
</evidence>
<dbReference type="InterPro" id="IPR047272">
    <property type="entry name" value="S49_SppA_C"/>
</dbReference>
<evidence type="ECO:0000256" key="5">
    <source>
        <dbReference type="ARBA" id="ARBA00022692"/>
    </source>
</evidence>
<dbReference type="InterPro" id="IPR013703">
    <property type="entry name" value="Peptidase_S49_N_proteobac"/>
</dbReference>
<dbReference type="Gene3D" id="6.20.330.10">
    <property type="match status" value="1"/>
</dbReference>
<dbReference type="PANTHER" id="PTHR42987">
    <property type="entry name" value="PEPTIDASE S49"/>
    <property type="match status" value="1"/>
</dbReference>
<evidence type="ECO:0000256" key="7">
    <source>
        <dbReference type="ARBA" id="ARBA00022825"/>
    </source>
</evidence>
<reference evidence="13 14" key="1">
    <citation type="submission" date="2015-11" db="EMBL/GenBank/DDBJ databases">
        <authorList>
            <person name="Zhang Y."/>
            <person name="Guo Z."/>
        </authorList>
    </citation>
    <scope>NUCLEOTIDE SEQUENCE [LARGE SCALE GENOMIC DNA]</scope>
    <source>
        <strain evidence="13 14">KCTC 12086</strain>
    </source>
</reference>
<evidence type="ECO:0000259" key="11">
    <source>
        <dbReference type="Pfam" id="PF01343"/>
    </source>
</evidence>
<evidence type="ECO:0000256" key="10">
    <source>
        <dbReference type="SAM" id="Phobius"/>
    </source>
</evidence>
<dbReference type="InterPro" id="IPR029045">
    <property type="entry name" value="ClpP/crotonase-like_dom_sf"/>
</dbReference>
<dbReference type="AlphaFoldDB" id="A0A0S2K2Q3"/>
<keyword evidence="8 10" id="KW-1133">Transmembrane helix</keyword>
<evidence type="ECO:0000256" key="9">
    <source>
        <dbReference type="ARBA" id="ARBA00023136"/>
    </source>
</evidence>
<dbReference type="CDD" id="cd07023">
    <property type="entry name" value="S49_Sppa_N_C"/>
    <property type="match status" value="1"/>
</dbReference>
<dbReference type="EMBL" id="CP013187">
    <property type="protein sequence ID" value="ALO42350.1"/>
    <property type="molecule type" value="Genomic_DNA"/>
</dbReference>
<keyword evidence="14" id="KW-1185">Reference proteome</keyword>
<dbReference type="PANTHER" id="PTHR42987:SF4">
    <property type="entry name" value="PROTEASE SOHB-RELATED"/>
    <property type="match status" value="1"/>
</dbReference>
<evidence type="ECO:0000256" key="2">
    <source>
        <dbReference type="ARBA" id="ARBA00008683"/>
    </source>
</evidence>
<dbReference type="Pfam" id="PF08496">
    <property type="entry name" value="Peptidase_S49_N"/>
    <property type="match status" value="1"/>
</dbReference>
<comment type="similarity">
    <text evidence="2">Belongs to the peptidase S49 family.</text>
</comment>
<dbReference type="NCBIfam" id="NF008745">
    <property type="entry name" value="PRK11778.1"/>
    <property type="match status" value="1"/>
</dbReference>
<feature type="domain" description="Peptidase S49 N-terminal proteobacteria" evidence="12">
    <location>
        <begin position="3"/>
        <end position="143"/>
    </location>
</feature>
<evidence type="ECO:0000313" key="13">
    <source>
        <dbReference type="EMBL" id="ALO42350.1"/>
    </source>
</evidence>
<keyword evidence="6" id="KW-0378">Hydrolase</keyword>
<dbReference type="GO" id="GO:0005886">
    <property type="term" value="C:plasma membrane"/>
    <property type="evidence" value="ECO:0007669"/>
    <property type="project" value="UniProtKB-SubCell"/>
</dbReference>
<gene>
    <name evidence="13" type="ORF">PP2015_1849</name>
</gene>
<organism evidence="13 14">
    <name type="scientific">Pseudoalteromonas phenolica</name>
    <dbReference type="NCBI Taxonomy" id="161398"/>
    <lineage>
        <taxon>Bacteria</taxon>
        <taxon>Pseudomonadati</taxon>
        <taxon>Pseudomonadota</taxon>
        <taxon>Gammaproteobacteria</taxon>
        <taxon>Alteromonadales</taxon>
        <taxon>Pseudoalteromonadaceae</taxon>
        <taxon>Pseudoalteromonas</taxon>
    </lineage>
</organism>
<evidence type="ECO:0000256" key="3">
    <source>
        <dbReference type="ARBA" id="ARBA00022475"/>
    </source>
</evidence>
<feature type="domain" description="Peptidase S49" evidence="11">
    <location>
        <begin position="147"/>
        <end position="291"/>
    </location>
</feature>
<keyword evidence="4" id="KW-0645">Protease</keyword>
<sequence>MTFLFEYGLFLAKAVTVVLSIGIIIILAVGASQKPKASAGEVELQDLSKKLKRNKQDFIEQTLDKKALKNYKKKQKKEQEDKLAAKAFVINFDGSSDANEVNNLREEITAVLQVADKDKDSVIVNINSGGGVVHGYGLGASQLKRLTSAKLPLTVCVDKIAASGGYMMACVANKIVAAPFSIIGSIGVIAQIPNFNKLLKKNDIDFEMITSGEFKRTLTIFGENTDKGRDKFQQEVESTHGLFKEFVQTHRQDIELEQVATGEYWFATEALKLGLVDELNTSDDYILSLLESHQIYTVKYTSKKSLPEKLGLGISKAVASATNSLWTKLQDAKW</sequence>
<keyword evidence="3" id="KW-1003">Cell membrane</keyword>
<dbReference type="GO" id="GO:0006508">
    <property type="term" value="P:proteolysis"/>
    <property type="evidence" value="ECO:0007669"/>
    <property type="project" value="UniProtKB-KW"/>
</dbReference>
<dbReference type="InterPro" id="IPR002142">
    <property type="entry name" value="Peptidase_S49"/>
</dbReference>
<dbReference type="RefSeq" id="WP_058030014.1">
    <property type="nucleotide sequence ID" value="NZ_CP013187.1"/>
</dbReference>
<keyword evidence="7" id="KW-0720">Serine protease</keyword>
<protein>
    <submittedName>
        <fullName evidence="13">Inner membrane peptidase</fullName>
    </submittedName>
</protein>
<dbReference type="GO" id="GO:0004252">
    <property type="term" value="F:serine-type endopeptidase activity"/>
    <property type="evidence" value="ECO:0007669"/>
    <property type="project" value="InterPro"/>
</dbReference>
<dbReference type="OrthoDB" id="9804391at2"/>
<dbReference type="Pfam" id="PF01343">
    <property type="entry name" value="Peptidase_S49"/>
    <property type="match status" value="1"/>
</dbReference>
<dbReference type="KEGG" id="pphe:PP2015_1849"/>
<proteinExistence type="inferred from homology"/>
<evidence type="ECO:0000256" key="8">
    <source>
        <dbReference type="ARBA" id="ARBA00022989"/>
    </source>
</evidence>
<dbReference type="SUPFAM" id="SSF52096">
    <property type="entry name" value="ClpP/crotonase"/>
    <property type="match status" value="1"/>
</dbReference>
<accession>A0A0S2K2Q3</accession>
<evidence type="ECO:0000259" key="12">
    <source>
        <dbReference type="Pfam" id="PF08496"/>
    </source>
</evidence>
<keyword evidence="5 10" id="KW-0812">Transmembrane</keyword>